<evidence type="ECO:0000313" key="2">
    <source>
        <dbReference type="EMBL" id="KZK08434.1"/>
    </source>
</evidence>
<dbReference type="Proteomes" id="UP000076519">
    <property type="component" value="Unassembled WGS sequence"/>
</dbReference>
<dbReference type="InterPro" id="IPR050662">
    <property type="entry name" value="Sec-metab_biosynth-thioest"/>
</dbReference>
<dbReference type="SMART" id="SM00849">
    <property type="entry name" value="Lactamase_B"/>
    <property type="match status" value="1"/>
</dbReference>
<evidence type="ECO:0000313" key="3">
    <source>
        <dbReference type="Proteomes" id="UP000076519"/>
    </source>
</evidence>
<dbReference type="PANTHER" id="PTHR23131:SF0">
    <property type="entry name" value="ENDORIBONUCLEASE LACTB2"/>
    <property type="match status" value="1"/>
</dbReference>
<dbReference type="Pfam" id="PF00753">
    <property type="entry name" value="Lactamase_B"/>
    <property type="match status" value="1"/>
</dbReference>
<protein>
    <submittedName>
        <fullName evidence="2">Beta-lactamase domain protein</fullName>
    </submittedName>
</protein>
<accession>A0A161U2X1</accession>
<organism evidence="2 3">
    <name type="scientific">Lactococcus lactis subsp. cremoris</name>
    <name type="common">Streptococcus cremoris</name>
    <dbReference type="NCBI Taxonomy" id="1359"/>
    <lineage>
        <taxon>Bacteria</taxon>
        <taxon>Bacillati</taxon>
        <taxon>Bacillota</taxon>
        <taxon>Bacilli</taxon>
        <taxon>Lactobacillales</taxon>
        <taxon>Streptococcaceae</taxon>
        <taxon>Lactococcus</taxon>
    </lineage>
</organism>
<gene>
    <name evidence="2" type="ORF">AB996_0331</name>
</gene>
<dbReference type="PANTHER" id="PTHR23131">
    <property type="entry name" value="ENDORIBONUCLEASE LACTB2"/>
    <property type="match status" value="1"/>
</dbReference>
<dbReference type="InterPro" id="IPR001279">
    <property type="entry name" value="Metallo-B-lactamas"/>
</dbReference>
<name>A0A161U2X1_LACLC</name>
<proteinExistence type="predicted"/>
<comment type="caution">
    <text evidence="2">The sequence shown here is derived from an EMBL/GenBank/DDBJ whole genome shotgun (WGS) entry which is preliminary data.</text>
</comment>
<dbReference type="Gene3D" id="3.60.15.10">
    <property type="entry name" value="Ribonuclease Z/Hydroxyacylglutathione hydrolase-like"/>
    <property type="match status" value="1"/>
</dbReference>
<sequence>MEEIFEGIYRITYPIDIAGVPDVNSYFIKDEKLLIDAGPGYNSAYQKLINSLKSIDTEIKDIEAVIVTHHHIDHIGMIKFFPPEIKIISDKFITFYNSEDYVKEVKLFVKSITLPSDFIEEIEKMLLIEALDINLENRTVIDYCRFSKENFKVIVSKGHSSKDGIIIYREKYLFSGDIIIPKIFFNCLIDFDSSSGLCTDIRINYESELTLIKNLSFLYLLPGHCQVIDKEETLRHIKITLSRMVRTERRVKKAMESNLIFIDLISKIFGEFMRYNKFLPFSDVFTILEKLNTVDSTANDSK</sequence>
<dbReference type="RefSeq" id="WP_063281152.1">
    <property type="nucleotide sequence ID" value="NZ_LIYF01000005.1"/>
</dbReference>
<dbReference type="PATRIC" id="fig|1359.32.peg.1265"/>
<reference evidence="2 3" key="1">
    <citation type="submission" date="2015-08" db="EMBL/GenBank/DDBJ databases">
        <title>Draft Genome Sequences of 11 Lactococcus lactis subspecies cremoris strains.</title>
        <authorList>
            <person name="Wels M."/>
            <person name="Backus L."/>
            <person name="Boekhorst J."/>
            <person name="Dijkstra A."/>
            <person name="Beerthuizen M."/>
            <person name="Siezen R."/>
            <person name="Bachmann H."/>
            <person name="Van Hijum S."/>
        </authorList>
    </citation>
    <scope>NUCLEOTIDE SEQUENCE [LARGE SCALE GENOMIC DNA]</scope>
    <source>
        <strain evidence="2 3">KW10</strain>
    </source>
</reference>
<dbReference type="InterPro" id="IPR036866">
    <property type="entry name" value="RibonucZ/Hydroxyglut_hydro"/>
</dbReference>
<dbReference type="SUPFAM" id="SSF56281">
    <property type="entry name" value="Metallo-hydrolase/oxidoreductase"/>
    <property type="match status" value="1"/>
</dbReference>
<evidence type="ECO:0000259" key="1">
    <source>
        <dbReference type="SMART" id="SM00849"/>
    </source>
</evidence>
<feature type="domain" description="Metallo-beta-lactamase" evidence="1">
    <location>
        <begin position="22"/>
        <end position="224"/>
    </location>
</feature>
<dbReference type="EMBL" id="LIYF01000005">
    <property type="protein sequence ID" value="KZK08434.1"/>
    <property type="molecule type" value="Genomic_DNA"/>
</dbReference>
<dbReference type="AlphaFoldDB" id="A0A161U2X1"/>